<protein>
    <submittedName>
        <fullName evidence="1">Uncharacterized protein</fullName>
    </submittedName>
</protein>
<gene>
    <name evidence="1" type="ORF">I4J89_04610</name>
</gene>
<keyword evidence="2" id="KW-1185">Reference proteome</keyword>
<dbReference type="RefSeq" id="WP_196412548.1">
    <property type="nucleotide sequence ID" value="NZ_JADQTO010000002.1"/>
</dbReference>
<organism evidence="1 2">
    <name type="scientific">Actinoplanes aureus</name>
    <dbReference type="NCBI Taxonomy" id="2792083"/>
    <lineage>
        <taxon>Bacteria</taxon>
        <taxon>Bacillati</taxon>
        <taxon>Actinomycetota</taxon>
        <taxon>Actinomycetes</taxon>
        <taxon>Micromonosporales</taxon>
        <taxon>Micromonosporaceae</taxon>
        <taxon>Actinoplanes</taxon>
    </lineage>
</organism>
<name>A0A931C780_9ACTN</name>
<evidence type="ECO:0000313" key="2">
    <source>
        <dbReference type="Proteomes" id="UP000598146"/>
    </source>
</evidence>
<comment type="caution">
    <text evidence="1">The sequence shown here is derived from an EMBL/GenBank/DDBJ whole genome shotgun (WGS) entry which is preliminary data.</text>
</comment>
<sequence length="55" mass="6060">MTPLMLNALLALIGLPLIVGTMTLIAWAQFPEILRRPQPPRPLDPRAGWAVATWA</sequence>
<dbReference type="Proteomes" id="UP000598146">
    <property type="component" value="Unassembled WGS sequence"/>
</dbReference>
<proteinExistence type="predicted"/>
<dbReference type="AlphaFoldDB" id="A0A931C780"/>
<dbReference type="EMBL" id="JADQTO010000002">
    <property type="protein sequence ID" value="MBG0560748.1"/>
    <property type="molecule type" value="Genomic_DNA"/>
</dbReference>
<accession>A0A931C780</accession>
<evidence type="ECO:0000313" key="1">
    <source>
        <dbReference type="EMBL" id="MBG0560748.1"/>
    </source>
</evidence>
<reference evidence="1" key="1">
    <citation type="submission" date="2020-11" db="EMBL/GenBank/DDBJ databases">
        <title>Isolation and identification of active actinomycetes.</title>
        <authorList>
            <person name="Sun X."/>
        </authorList>
    </citation>
    <scope>NUCLEOTIDE SEQUENCE</scope>
    <source>
        <strain evidence="1">NEAU-A11</strain>
    </source>
</reference>